<dbReference type="InterPro" id="IPR040554">
    <property type="entry name" value="KPWE_PEX14_dom"/>
</dbReference>
<dbReference type="AlphaFoldDB" id="A0A9D3Q4W4"/>
<dbReference type="Pfam" id="PF17733">
    <property type="entry name" value="KPWE_dom"/>
    <property type="match status" value="1"/>
</dbReference>
<dbReference type="Proteomes" id="UP001046870">
    <property type="component" value="Chromosome 5"/>
</dbReference>
<gene>
    <name evidence="4" type="ORF">MATL_G00074490</name>
</gene>
<dbReference type="EMBL" id="JAFDVH010000005">
    <property type="protein sequence ID" value="KAG7477895.1"/>
    <property type="molecule type" value="Genomic_DNA"/>
</dbReference>
<protein>
    <submittedName>
        <fullName evidence="4">Uncharacterized protein</fullName>
    </submittedName>
</protein>
<reference evidence="4" key="1">
    <citation type="submission" date="2021-01" db="EMBL/GenBank/DDBJ databases">
        <authorList>
            <person name="Zahm M."/>
            <person name="Roques C."/>
            <person name="Cabau C."/>
            <person name="Klopp C."/>
            <person name="Donnadieu C."/>
            <person name="Jouanno E."/>
            <person name="Lampietro C."/>
            <person name="Louis A."/>
            <person name="Herpin A."/>
            <person name="Echchiki A."/>
            <person name="Berthelot C."/>
            <person name="Parey E."/>
            <person name="Roest-Crollius H."/>
            <person name="Braasch I."/>
            <person name="Postlethwait J."/>
            <person name="Bobe J."/>
            <person name="Montfort J."/>
            <person name="Bouchez O."/>
            <person name="Begum T."/>
            <person name="Mejri S."/>
            <person name="Adams A."/>
            <person name="Chen W.-J."/>
            <person name="Guiguen Y."/>
        </authorList>
    </citation>
    <scope>NUCLEOTIDE SEQUENCE</scope>
    <source>
        <strain evidence="4">YG-15Mar2019-1</strain>
        <tissue evidence="4">Brain</tissue>
    </source>
</reference>
<dbReference type="PANTHER" id="PTHR36855:SF1">
    <property type="entry name" value="PEROXISOME MEMBRANE ANCHOR PROTEIN PEX14P N-TERMINAL DOMAIN-CONTAINING PROTEIN"/>
    <property type="match status" value="1"/>
</dbReference>
<dbReference type="OrthoDB" id="9936937at2759"/>
<sequence>MESVYTDFELYNFEDDCNYQNGFKRLHITDENHENILKFKIFYYNRFVKSIDLEGYKRWIESRAPPQTDTQDDNIQELQKKCNELCIQSDIPESDAGKGNSASETVSEDRALISETSVSCPQTEIHPVVTDSNSAAEPVTCSPLSFAEVFRLIQAGEDVPGLQKLDIRPCHQTPTASQISRKPKPWEQNEAC</sequence>
<dbReference type="Pfam" id="PF25871">
    <property type="entry name" value="HTH_76"/>
    <property type="match status" value="1"/>
</dbReference>
<comment type="caution">
    <text evidence="4">The sequence shown here is derived from an EMBL/GenBank/DDBJ whole genome shotgun (WGS) entry which is preliminary data.</text>
</comment>
<evidence type="ECO:0000259" key="2">
    <source>
        <dbReference type="Pfam" id="PF17733"/>
    </source>
</evidence>
<dbReference type="InterPro" id="IPR058841">
    <property type="entry name" value="HTH_76"/>
</dbReference>
<organism evidence="4 5">
    <name type="scientific">Megalops atlanticus</name>
    <name type="common">Tarpon</name>
    <name type="synonym">Clupea gigantea</name>
    <dbReference type="NCBI Taxonomy" id="7932"/>
    <lineage>
        <taxon>Eukaryota</taxon>
        <taxon>Metazoa</taxon>
        <taxon>Chordata</taxon>
        <taxon>Craniata</taxon>
        <taxon>Vertebrata</taxon>
        <taxon>Euteleostomi</taxon>
        <taxon>Actinopterygii</taxon>
        <taxon>Neopterygii</taxon>
        <taxon>Teleostei</taxon>
        <taxon>Elopiformes</taxon>
        <taxon>Megalopidae</taxon>
        <taxon>Megalops</taxon>
    </lineage>
</organism>
<name>A0A9D3Q4W4_MEGAT</name>
<proteinExistence type="predicted"/>
<accession>A0A9D3Q4W4</accession>
<dbReference type="PANTHER" id="PTHR36855">
    <property type="entry name" value="CHROMOSOME 10, WHOLE GENOME SHOTGUN SEQUENCE"/>
    <property type="match status" value="1"/>
</dbReference>
<evidence type="ECO:0000259" key="3">
    <source>
        <dbReference type="Pfam" id="PF25871"/>
    </source>
</evidence>
<evidence type="ECO:0000313" key="5">
    <source>
        <dbReference type="Proteomes" id="UP001046870"/>
    </source>
</evidence>
<evidence type="ECO:0000313" key="4">
    <source>
        <dbReference type="EMBL" id="KAG7477895.1"/>
    </source>
</evidence>
<feature type="domain" description="Peroxisomal membrane protein PEX14-like KPWE" evidence="2">
    <location>
        <begin position="143"/>
        <end position="188"/>
    </location>
</feature>
<keyword evidence="5" id="KW-1185">Reference proteome</keyword>
<feature type="region of interest" description="Disordered" evidence="1">
    <location>
        <begin position="173"/>
        <end position="192"/>
    </location>
</feature>
<evidence type="ECO:0000256" key="1">
    <source>
        <dbReference type="SAM" id="MobiDB-lite"/>
    </source>
</evidence>
<feature type="domain" description="PEX14-like helix-turn-helix" evidence="3">
    <location>
        <begin position="2"/>
        <end position="63"/>
    </location>
</feature>